<keyword evidence="1" id="KW-0812">Transmembrane</keyword>
<gene>
    <name evidence="2" type="ORF">HETIRDRAFT_421989</name>
</gene>
<keyword evidence="3" id="KW-1185">Reference proteome</keyword>
<dbReference type="KEGG" id="hir:HETIRDRAFT_421989"/>
<reference evidence="2 3" key="1">
    <citation type="journal article" date="2012" name="New Phytol.">
        <title>Insight into trade-off between wood decay and parasitism from the genome of a fungal forest pathogen.</title>
        <authorList>
            <person name="Olson A."/>
            <person name="Aerts A."/>
            <person name="Asiegbu F."/>
            <person name="Belbahri L."/>
            <person name="Bouzid O."/>
            <person name="Broberg A."/>
            <person name="Canback B."/>
            <person name="Coutinho P.M."/>
            <person name="Cullen D."/>
            <person name="Dalman K."/>
            <person name="Deflorio G."/>
            <person name="van Diepen L.T."/>
            <person name="Dunand C."/>
            <person name="Duplessis S."/>
            <person name="Durling M."/>
            <person name="Gonthier P."/>
            <person name="Grimwood J."/>
            <person name="Fossdal C.G."/>
            <person name="Hansson D."/>
            <person name="Henrissat B."/>
            <person name="Hietala A."/>
            <person name="Himmelstrand K."/>
            <person name="Hoffmeister D."/>
            <person name="Hogberg N."/>
            <person name="James T.Y."/>
            <person name="Karlsson M."/>
            <person name="Kohler A."/>
            <person name="Kues U."/>
            <person name="Lee Y.H."/>
            <person name="Lin Y.C."/>
            <person name="Lind M."/>
            <person name="Lindquist E."/>
            <person name="Lombard V."/>
            <person name="Lucas S."/>
            <person name="Lunden K."/>
            <person name="Morin E."/>
            <person name="Murat C."/>
            <person name="Park J."/>
            <person name="Raffaello T."/>
            <person name="Rouze P."/>
            <person name="Salamov A."/>
            <person name="Schmutz J."/>
            <person name="Solheim H."/>
            <person name="Stahlberg J."/>
            <person name="Velez H."/>
            <person name="de Vries R.P."/>
            <person name="Wiebenga A."/>
            <person name="Woodward S."/>
            <person name="Yakovlev I."/>
            <person name="Garbelotto M."/>
            <person name="Martin F."/>
            <person name="Grigoriev I.V."/>
            <person name="Stenlid J."/>
        </authorList>
    </citation>
    <scope>NUCLEOTIDE SEQUENCE [LARGE SCALE GENOMIC DNA]</scope>
    <source>
        <strain evidence="2 3">TC 32-1</strain>
    </source>
</reference>
<dbReference type="AlphaFoldDB" id="W4JUJ1"/>
<accession>W4JUJ1</accession>
<dbReference type="GeneID" id="20673769"/>
<dbReference type="RefSeq" id="XP_009551441.1">
    <property type="nucleotide sequence ID" value="XM_009553146.1"/>
</dbReference>
<keyword evidence="1" id="KW-0472">Membrane</keyword>
<name>W4JUJ1_HETIT</name>
<feature type="transmembrane region" description="Helical" evidence="1">
    <location>
        <begin position="20"/>
        <end position="43"/>
    </location>
</feature>
<dbReference type="InParanoid" id="W4JUJ1"/>
<dbReference type="HOGENOM" id="CLU_3143264_0_0_1"/>
<sequence length="49" mass="5438">MTTYYIKTTYSTVSVRFVCTFSALGCSIVNLCLLPMSTCLSLTSRFSKV</sequence>
<organism evidence="2 3">
    <name type="scientific">Heterobasidion irregulare (strain TC 32-1)</name>
    <dbReference type="NCBI Taxonomy" id="747525"/>
    <lineage>
        <taxon>Eukaryota</taxon>
        <taxon>Fungi</taxon>
        <taxon>Dikarya</taxon>
        <taxon>Basidiomycota</taxon>
        <taxon>Agaricomycotina</taxon>
        <taxon>Agaricomycetes</taxon>
        <taxon>Russulales</taxon>
        <taxon>Bondarzewiaceae</taxon>
        <taxon>Heterobasidion</taxon>
        <taxon>Heterobasidion annosum species complex</taxon>
    </lineage>
</organism>
<evidence type="ECO:0000256" key="1">
    <source>
        <dbReference type="SAM" id="Phobius"/>
    </source>
</evidence>
<evidence type="ECO:0000313" key="3">
    <source>
        <dbReference type="Proteomes" id="UP000030671"/>
    </source>
</evidence>
<proteinExistence type="predicted"/>
<keyword evidence="1" id="KW-1133">Transmembrane helix</keyword>
<evidence type="ECO:0000313" key="2">
    <source>
        <dbReference type="EMBL" id="ETW76551.1"/>
    </source>
</evidence>
<protein>
    <submittedName>
        <fullName evidence="2">Uncharacterized protein</fullName>
    </submittedName>
</protein>
<dbReference type="Proteomes" id="UP000030671">
    <property type="component" value="Unassembled WGS sequence"/>
</dbReference>
<dbReference type="EMBL" id="KI925464">
    <property type="protein sequence ID" value="ETW76551.1"/>
    <property type="molecule type" value="Genomic_DNA"/>
</dbReference>